<dbReference type="AlphaFoldDB" id="A0A6G0X7Q3"/>
<keyword evidence="2" id="KW-1185">Reference proteome</keyword>
<dbReference type="EMBL" id="VJMJ01000090">
    <property type="protein sequence ID" value="KAF0736027.1"/>
    <property type="molecule type" value="Genomic_DNA"/>
</dbReference>
<accession>A0A6G0X7Q3</accession>
<sequence length="113" mass="13150">MLVKDSTEADEACGWLVFEANPDDREKSYMTIMFNCNVTRFVECDMPVNAIFEEVSASLRRLYISRNNLFHAVLVLAELHERTCREHLPIRRKLNNAIHKLRRKKLATSVPVC</sequence>
<gene>
    <name evidence="1" type="ORF">Ae201684_007615</name>
</gene>
<comment type="caution">
    <text evidence="1">The sequence shown here is derived from an EMBL/GenBank/DDBJ whole genome shotgun (WGS) entry which is preliminary data.</text>
</comment>
<reference evidence="1 2" key="1">
    <citation type="submission" date="2019-07" db="EMBL/GenBank/DDBJ databases">
        <title>Genomics analysis of Aphanomyces spp. identifies a new class of oomycete effector associated with host adaptation.</title>
        <authorList>
            <person name="Gaulin E."/>
        </authorList>
    </citation>
    <scope>NUCLEOTIDE SEQUENCE [LARGE SCALE GENOMIC DNA]</scope>
    <source>
        <strain evidence="1 2">ATCC 201684</strain>
    </source>
</reference>
<organism evidence="1 2">
    <name type="scientific">Aphanomyces euteiches</name>
    <dbReference type="NCBI Taxonomy" id="100861"/>
    <lineage>
        <taxon>Eukaryota</taxon>
        <taxon>Sar</taxon>
        <taxon>Stramenopiles</taxon>
        <taxon>Oomycota</taxon>
        <taxon>Saprolegniomycetes</taxon>
        <taxon>Saprolegniales</taxon>
        <taxon>Verrucalvaceae</taxon>
        <taxon>Aphanomyces</taxon>
    </lineage>
</organism>
<evidence type="ECO:0000313" key="2">
    <source>
        <dbReference type="Proteomes" id="UP000481153"/>
    </source>
</evidence>
<protein>
    <submittedName>
        <fullName evidence="1">Uncharacterized protein</fullName>
    </submittedName>
</protein>
<name>A0A6G0X7Q3_9STRA</name>
<dbReference type="VEuPathDB" id="FungiDB:AeMF1_020107"/>
<evidence type="ECO:0000313" key="1">
    <source>
        <dbReference type="EMBL" id="KAF0736027.1"/>
    </source>
</evidence>
<proteinExistence type="predicted"/>
<dbReference type="Proteomes" id="UP000481153">
    <property type="component" value="Unassembled WGS sequence"/>
</dbReference>